<dbReference type="EMBL" id="CM018046">
    <property type="protein sequence ID" value="KAA8526133.1"/>
    <property type="molecule type" value="Genomic_DNA"/>
</dbReference>
<feature type="region of interest" description="Disordered" evidence="1">
    <location>
        <begin position="124"/>
        <end position="143"/>
    </location>
</feature>
<dbReference type="AlphaFoldDB" id="A0A5J5A5G0"/>
<name>A0A5J5A5G0_9ASTE</name>
<keyword evidence="3" id="KW-1185">Reference proteome</keyword>
<evidence type="ECO:0000313" key="3">
    <source>
        <dbReference type="Proteomes" id="UP000325577"/>
    </source>
</evidence>
<evidence type="ECO:0000256" key="1">
    <source>
        <dbReference type="SAM" id="MobiDB-lite"/>
    </source>
</evidence>
<organism evidence="2 3">
    <name type="scientific">Nyssa sinensis</name>
    <dbReference type="NCBI Taxonomy" id="561372"/>
    <lineage>
        <taxon>Eukaryota</taxon>
        <taxon>Viridiplantae</taxon>
        <taxon>Streptophyta</taxon>
        <taxon>Embryophyta</taxon>
        <taxon>Tracheophyta</taxon>
        <taxon>Spermatophyta</taxon>
        <taxon>Magnoliopsida</taxon>
        <taxon>eudicotyledons</taxon>
        <taxon>Gunneridae</taxon>
        <taxon>Pentapetalae</taxon>
        <taxon>asterids</taxon>
        <taxon>Cornales</taxon>
        <taxon>Nyssaceae</taxon>
        <taxon>Nyssa</taxon>
    </lineage>
</organism>
<feature type="region of interest" description="Disordered" evidence="1">
    <location>
        <begin position="191"/>
        <end position="212"/>
    </location>
</feature>
<proteinExistence type="predicted"/>
<dbReference type="Proteomes" id="UP000325577">
    <property type="component" value="Linkage Group LG3"/>
</dbReference>
<gene>
    <name evidence="2" type="ORF">F0562_007767</name>
</gene>
<feature type="region of interest" description="Disordered" evidence="1">
    <location>
        <begin position="71"/>
        <end position="102"/>
    </location>
</feature>
<protein>
    <submittedName>
        <fullName evidence="2">Uncharacterized protein</fullName>
    </submittedName>
</protein>
<accession>A0A5J5A5G0</accession>
<sequence length="212" mass="23215">MANQKGAQKFKGPVLGPSGAASVEGLLMNKKGLLQPLEFRGDVTSSWIEETSRAEDEKGMGQVDWGLDIVSEDDLGSNDSGSSGTVVKETEDELDGKSLVSDGLENKWDSAGLCKEIRGENEVSISPDASKENQQIVPVATREEREPLWDIQMNEQLARDEPMCDAMAERMECPGPVNDRLAYEPLAMTLPEGAQMSQEGRQEMKRIKKGQN</sequence>
<evidence type="ECO:0000313" key="2">
    <source>
        <dbReference type="EMBL" id="KAA8526133.1"/>
    </source>
</evidence>
<reference evidence="2 3" key="1">
    <citation type="submission" date="2019-09" db="EMBL/GenBank/DDBJ databases">
        <title>A chromosome-level genome assembly of the Chinese tupelo Nyssa sinensis.</title>
        <authorList>
            <person name="Yang X."/>
            <person name="Kang M."/>
            <person name="Yang Y."/>
            <person name="Xiong H."/>
            <person name="Wang M."/>
            <person name="Zhang Z."/>
            <person name="Wang Z."/>
            <person name="Wu H."/>
            <person name="Ma T."/>
            <person name="Liu J."/>
            <person name="Xi Z."/>
        </authorList>
    </citation>
    <scope>NUCLEOTIDE SEQUENCE [LARGE SCALE GENOMIC DNA]</scope>
    <source>
        <strain evidence="2">J267</strain>
        <tissue evidence="2">Leaf</tissue>
    </source>
</reference>